<proteinExistence type="predicted"/>
<gene>
    <name evidence="1" type="ORF">B5M45_27045</name>
</gene>
<accession>A0A1X0XN66</accession>
<reference evidence="1 2" key="1">
    <citation type="submission" date="2017-03" db="EMBL/GenBank/DDBJ databases">
        <title>Genomic insights into Mycobacterium simiae human colonization.</title>
        <authorList>
            <person name="Steffani J.L."/>
            <person name="Brunck M.E."/>
            <person name="Cruz E."/>
            <person name="Montiel R."/>
            <person name="Barona F."/>
        </authorList>
    </citation>
    <scope>NUCLEOTIDE SEQUENCE [LARGE SCALE GENOMIC DNA]</scope>
    <source>
        <strain evidence="1 2">MsiGto</strain>
    </source>
</reference>
<evidence type="ECO:0000313" key="1">
    <source>
        <dbReference type="EMBL" id="ORJ54300.1"/>
    </source>
</evidence>
<keyword evidence="2" id="KW-1185">Reference proteome</keyword>
<dbReference type="EMBL" id="MZZM01000034">
    <property type="protein sequence ID" value="ORJ54300.1"/>
    <property type="molecule type" value="Genomic_DNA"/>
</dbReference>
<protein>
    <submittedName>
        <fullName evidence="1">Uncharacterized protein</fullName>
    </submittedName>
</protein>
<sequence length="67" mass="7149">MWRCFLGASRSLRNISSIAALNGSNRGAVRAAVLRGAGTADSSAWRTVRRCTPCLSANARIDNPSTR</sequence>
<organism evidence="1 2">
    <name type="scientific">Mycobacterium simiae</name>
    <name type="common">Mycobacterium habana</name>
    <dbReference type="NCBI Taxonomy" id="1784"/>
    <lineage>
        <taxon>Bacteria</taxon>
        <taxon>Bacillati</taxon>
        <taxon>Actinomycetota</taxon>
        <taxon>Actinomycetes</taxon>
        <taxon>Mycobacteriales</taxon>
        <taxon>Mycobacteriaceae</taxon>
        <taxon>Mycobacterium</taxon>
        <taxon>Mycobacterium simiae complex</taxon>
    </lineage>
</organism>
<comment type="caution">
    <text evidence="1">The sequence shown here is derived from an EMBL/GenBank/DDBJ whole genome shotgun (WGS) entry which is preliminary data.</text>
</comment>
<dbReference type="Proteomes" id="UP000193040">
    <property type="component" value="Unassembled WGS sequence"/>
</dbReference>
<evidence type="ECO:0000313" key="2">
    <source>
        <dbReference type="Proteomes" id="UP000193040"/>
    </source>
</evidence>
<dbReference type="AlphaFoldDB" id="A0A1X0XN66"/>
<name>A0A1X0XN66_MYCSI</name>